<dbReference type="PRINTS" id="PR00385">
    <property type="entry name" value="P450"/>
</dbReference>
<evidence type="ECO:0000256" key="3">
    <source>
        <dbReference type="ARBA" id="ARBA00022723"/>
    </source>
</evidence>
<keyword evidence="8" id="KW-0472">Membrane</keyword>
<dbReference type="PANTHER" id="PTHR24291:SF50">
    <property type="entry name" value="BIFUNCTIONAL ALBAFLAVENONE MONOOXYGENASE_TERPENE SYNTHASE"/>
    <property type="match status" value="1"/>
</dbReference>
<evidence type="ECO:0000256" key="4">
    <source>
        <dbReference type="ARBA" id="ARBA00023002"/>
    </source>
</evidence>
<keyword evidence="3 7" id="KW-0479">Metal-binding</keyword>
<dbReference type="PROSITE" id="PS00086">
    <property type="entry name" value="CYTOCHROME_P450"/>
    <property type="match status" value="1"/>
</dbReference>
<gene>
    <name evidence="9" type="ORF">NA56DRAFT_32179</name>
</gene>
<dbReference type="OrthoDB" id="1470350at2759"/>
<evidence type="ECO:0000256" key="2">
    <source>
        <dbReference type="ARBA" id="ARBA00022617"/>
    </source>
</evidence>
<proteinExistence type="inferred from homology"/>
<reference evidence="9 10" key="1">
    <citation type="submission" date="2016-05" db="EMBL/GenBank/DDBJ databases">
        <title>A degradative enzymes factory behind the ericoid mycorrhizal symbiosis.</title>
        <authorList>
            <consortium name="DOE Joint Genome Institute"/>
            <person name="Martino E."/>
            <person name="Morin E."/>
            <person name="Grelet G."/>
            <person name="Kuo A."/>
            <person name="Kohler A."/>
            <person name="Daghino S."/>
            <person name="Barry K."/>
            <person name="Choi C."/>
            <person name="Cichocki N."/>
            <person name="Clum A."/>
            <person name="Copeland A."/>
            <person name="Hainaut M."/>
            <person name="Haridas S."/>
            <person name="Labutti K."/>
            <person name="Lindquist E."/>
            <person name="Lipzen A."/>
            <person name="Khouja H.-R."/>
            <person name="Murat C."/>
            <person name="Ohm R."/>
            <person name="Olson A."/>
            <person name="Spatafora J."/>
            <person name="Veneault-Fourrey C."/>
            <person name="Henrissat B."/>
            <person name="Grigoriev I."/>
            <person name="Martin F."/>
            <person name="Perotto S."/>
        </authorList>
    </citation>
    <scope>NUCLEOTIDE SEQUENCE [LARGE SCALE GENOMIC DNA]</scope>
    <source>
        <strain evidence="9 10">UAMH 7357</strain>
    </source>
</reference>
<keyword evidence="8" id="KW-1133">Transmembrane helix</keyword>
<evidence type="ECO:0000256" key="6">
    <source>
        <dbReference type="ARBA" id="ARBA00023033"/>
    </source>
</evidence>
<dbReference type="Proteomes" id="UP000235672">
    <property type="component" value="Unassembled WGS sequence"/>
</dbReference>
<feature type="transmembrane region" description="Helical" evidence="8">
    <location>
        <begin position="7"/>
        <end position="27"/>
    </location>
</feature>
<keyword evidence="8" id="KW-0812">Transmembrane</keyword>
<dbReference type="InterPro" id="IPR001128">
    <property type="entry name" value="Cyt_P450"/>
</dbReference>
<sequence length="556" mass="62355">MAVLKIILTLAIALISWPILNLLKYYIEARSVGLPIAISPIGFTNPILIIFQKSLIPFFKSLPFGLGDWNVYSGFGSIFANRYRLHAKHGPAYLVVTPNEIVFFVDDAELAEEILSKRKDLIKSDALNKALNLFGTNVVTNNGDDWARHRRITTPPFNERNSNNIWKVSLAQTTGMLQSWTSEGKNGVTKTAKDTMTLALHVLIAGGLGKSYSFSGGVATLAEGHTMSYRDALKIILLKLTPAVILGSLPPIPSFILTKKMKEINLAVREFRSHMNQMIEEERVRVDKLDSEKDNLLTALVRASNAASQGKERSGLSHDEIMGNLFMYNVAGHDTTANTICYAIYLLAAETDYQDWLREEIGSVFQGNDTVETWEYEKAFPKLKRCLALMYETLRLYPPVVFIPRYTGTRSVTLKLKGKEHTLPPKTDVIVSVGSLNTTPKLWGTDSMSFRPDRWISQTGGSKIIEHEELKPIPTGFFPWSVGPRSCPGKKFAQVEFVAVIAHLFRKHRVKAVMEPGETMEAVKKRLFDVIEDSALEVTIKMNHPEKVQLVWEEQA</sequence>
<dbReference type="GO" id="GO:0005506">
    <property type="term" value="F:iron ion binding"/>
    <property type="evidence" value="ECO:0007669"/>
    <property type="project" value="InterPro"/>
</dbReference>
<keyword evidence="5 7" id="KW-0408">Iron</keyword>
<keyword evidence="4 7" id="KW-0560">Oxidoreductase</keyword>
<dbReference type="GO" id="GO:0016705">
    <property type="term" value="F:oxidoreductase activity, acting on paired donors, with incorporation or reduction of molecular oxygen"/>
    <property type="evidence" value="ECO:0007669"/>
    <property type="project" value="InterPro"/>
</dbReference>
<dbReference type="GO" id="GO:0004497">
    <property type="term" value="F:monooxygenase activity"/>
    <property type="evidence" value="ECO:0007669"/>
    <property type="project" value="UniProtKB-KW"/>
</dbReference>
<dbReference type="EMBL" id="KZ613473">
    <property type="protein sequence ID" value="PMD24257.1"/>
    <property type="molecule type" value="Genomic_DNA"/>
</dbReference>
<evidence type="ECO:0000256" key="8">
    <source>
        <dbReference type="SAM" id="Phobius"/>
    </source>
</evidence>
<dbReference type="Gene3D" id="1.10.630.10">
    <property type="entry name" value="Cytochrome P450"/>
    <property type="match status" value="1"/>
</dbReference>
<name>A0A2J6QDC6_9HELO</name>
<protein>
    <submittedName>
        <fullName evidence="9">Cytochrome P450</fullName>
    </submittedName>
</protein>
<dbReference type="CDD" id="cd11070">
    <property type="entry name" value="CYP56-like"/>
    <property type="match status" value="1"/>
</dbReference>
<dbReference type="InterPro" id="IPR036396">
    <property type="entry name" value="Cyt_P450_sf"/>
</dbReference>
<evidence type="ECO:0000256" key="5">
    <source>
        <dbReference type="ARBA" id="ARBA00023004"/>
    </source>
</evidence>
<dbReference type="InterPro" id="IPR050196">
    <property type="entry name" value="Cytochrome_P450_Monoox"/>
</dbReference>
<evidence type="ECO:0000256" key="1">
    <source>
        <dbReference type="ARBA" id="ARBA00010617"/>
    </source>
</evidence>
<organism evidence="9 10">
    <name type="scientific">Hyaloscypha hepaticicola</name>
    <dbReference type="NCBI Taxonomy" id="2082293"/>
    <lineage>
        <taxon>Eukaryota</taxon>
        <taxon>Fungi</taxon>
        <taxon>Dikarya</taxon>
        <taxon>Ascomycota</taxon>
        <taxon>Pezizomycotina</taxon>
        <taxon>Leotiomycetes</taxon>
        <taxon>Helotiales</taxon>
        <taxon>Hyaloscyphaceae</taxon>
        <taxon>Hyaloscypha</taxon>
    </lineage>
</organism>
<dbReference type="SUPFAM" id="SSF48264">
    <property type="entry name" value="Cytochrome P450"/>
    <property type="match status" value="1"/>
</dbReference>
<comment type="similarity">
    <text evidence="1 7">Belongs to the cytochrome P450 family.</text>
</comment>
<dbReference type="Pfam" id="PF00067">
    <property type="entry name" value="p450"/>
    <property type="match status" value="1"/>
</dbReference>
<dbReference type="PANTHER" id="PTHR24291">
    <property type="entry name" value="CYTOCHROME P450 FAMILY 4"/>
    <property type="match status" value="1"/>
</dbReference>
<keyword evidence="2 7" id="KW-0349">Heme</keyword>
<dbReference type="STRING" id="1745343.A0A2J6QDC6"/>
<evidence type="ECO:0000313" key="9">
    <source>
        <dbReference type="EMBL" id="PMD24257.1"/>
    </source>
</evidence>
<evidence type="ECO:0000256" key="7">
    <source>
        <dbReference type="RuleBase" id="RU000461"/>
    </source>
</evidence>
<evidence type="ECO:0000313" key="10">
    <source>
        <dbReference type="Proteomes" id="UP000235672"/>
    </source>
</evidence>
<feature type="transmembrane region" description="Helical" evidence="8">
    <location>
        <begin position="33"/>
        <end position="51"/>
    </location>
</feature>
<accession>A0A2J6QDC6</accession>
<dbReference type="InterPro" id="IPR017972">
    <property type="entry name" value="Cyt_P450_CS"/>
</dbReference>
<keyword evidence="6 7" id="KW-0503">Monooxygenase</keyword>
<keyword evidence="10" id="KW-1185">Reference proteome</keyword>
<dbReference type="GO" id="GO:0020037">
    <property type="term" value="F:heme binding"/>
    <property type="evidence" value="ECO:0007669"/>
    <property type="project" value="InterPro"/>
</dbReference>
<dbReference type="AlphaFoldDB" id="A0A2J6QDC6"/>